<name>A0ABU0IAG5_9HYPH</name>
<comment type="subcellular location">
    <subcellularLocation>
        <location evidence="9">Cell inner membrane</location>
        <topology evidence="9">Multi-pass membrane protein</topology>
    </subcellularLocation>
    <subcellularLocation>
        <location evidence="1">Cell membrane</location>
        <topology evidence="1">Multi-pass membrane protein</topology>
    </subcellularLocation>
</comment>
<evidence type="ECO:0000256" key="8">
    <source>
        <dbReference type="ARBA" id="ARBA00023136"/>
    </source>
</evidence>
<evidence type="ECO:0000256" key="5">
    <source>
        <dbReference type="ARBA" id="ARBA00022475"/>
    </source>
</evidence>
<dbReference type="NCBIfam" id="TIGR00974">
    <property type="entry name" value="3a0107s02c"/>
    <property type="match status" value="1"/>
</dbReference>
<feature type="transmembrane region" description="Helical" evidence="9">
    <location>
        <begin position="414"/>
        <end position="433"/>
    </location>
</feature>
<keyword evidence="8 9" id="KW-0472">Membrane</keyword>
<dbReference type="InterPro" id="IPR000515">
    <property type="entry name" value="MetI-like"/>
</dbReference>
<comment type="similarity">
    <text evidence="2 9">Belongs to the binding-protein-dependent transport system permease family. CysTW subfamily.</text>
</comment>
<evidence type="ECO:0000313" key="12">
    <source>
        <dbReference type="Proteomes" id="UP001235269"/>
    </source>
</evidence>
<dbReference type="Pfam" id="PF11812">
    <property type="entry name" value="DUF3333"/>
    <property type="match status" value="1"/>
</dbReference>
<dbReference type="InterPro" id="IPR035906">
    <property type="entry name" value="MetI-like_sf"/>
</dbReference>
<evidence type="ECO:0000313" key="11">
    <source>
        <dbReference type="EMBL" id="MDQ0455224.1"/>
    </source>
</evidence>
<keyword evidence="7 9" id="KW-1133">Transmembrane helix</keyword>
<dbReference type="Gene3D" id="1.10.3720.10">
    <property type="entry name" value="MetI-like"/>
    <property type="match status" value="1"/>
</dbReference>
<keyword evidence="6 9" id="KW-0812">Transmembrane</keyword>
<feature type="transmembrane region" description="Helical" evidence="9">
    <location>
        <begin position="35"/>
        <end position="58"/>
    </location>
</feature>
<dbReference type="InterPro" id="IPR005672">
    <property type="entry name" value="Phosphate_PstA"/>
</dbReference>
<evidence type="ECO:0000256" key="1">
    <source>
        <dbReference type="ARBA" id="ARBA00004651"/>
    </source>
</evidence>
<dbReference type="Proteomes" id="UP001235269">
    <property type="component" value="Unassembled WGS sequence"/>
</dbReference>
<evidence type="ECO:0000256" key="6">
    <source>
        <dbReference type="ARBA" id="ARBA00022692"/>
    </source>
</evidence>
<dbReference type="RefSeq" id="WP_307157427.1">
    <property type="nucleotide sequence ID" value="NZ_JAUSWH010000004.1"/>
</dbReference>
<keyword evidence="12" id="KW-1185">Reference proteome</keyword>
<proteinExistence type="inferred from homology"/>
<gene>
    <name evidence="11" type="ORF">QO005_001558</name>
</gene>
<evidence type="ECO:0000256" key="9">
    <source>
        <dbReference type="RuleBase" id="RU363043"/>
    </source>
</evidence>
<keyword evidence="4" id="KW-0813">Transport</keyword>
<evidence type="ECO:0000256" key="2">
    <source>
        <dbReference type="ARBA" id="ARBA00007069"/>
    </source>
</evidence>
<evidence type="ECO:0000256" key="3">
    <source>
        <dbReference type="ARBA" id="ARBA00016864"/>
    </source>
</evidence>
<reference evidence="11 12" key="1">
    <citation type="submission" date="2023-07" db="EMBL/GenBank/DDBJ databases">
        <title>Genomic Encyclopedia of Type Strains, Phase IV (KMG-IV): sequencing the most valuable type-strain genomes for metagenomic binning, comparative biology and taxonomic classification.</title>
        <authorList>
            <person name="Goeker M."/>
        </authorList>
    </citation>
    <scope>NUCLEOTIDE SEQUENCE [LARGE SCALE GENOMIC DNA]</scope>
    <source>
        <strain evidence="11 12">DSM 100301</strain>
    </source>
</reference>
<feature type="transmembrane region" description="Helical" evidence="9">
    <location>
        <begin position="339"/>
        <end position="364"/>
    </location>
</feature>
<feature type="transmembrane region" description="Helical" evidence="9">
    <location>
        <begin position="296"/>
        <end position="318"/>
    </location>
</feature>
<dbReference type="EMBL" id="JAUSWH010000004">
    <property type="protein sequence ID" value="MDQ0455224.1"/>
    <property type="molecule type" value="Genomic_DNA"/>
</dbReference>
<dbReference type="CDD" id="cd06261">
    <property type="entry name" value="TM_PBP2"/>
    <property type="match status" value="1"/>
</dbReference>
<organism evidence="11 12">
    <name type="scientific">Rhizobium paknamense</name>
    <dbReference type="NCBI Taxonomy" id="1206817"/>
    <lineage>
        <taxon>Bacteria</taxon>
        <taxon>Pseudomonadati</taxon>
        <taxon>Pseudomonadota</taxon>
        <taxon>Alphaproteobacteria</taxon>
        <taxon>Hyphomicrobiales</taxon>
        <taxon>Rhizobiaceae</taxon>
        <taxon>Rhizobium/Agrobacterium group</taxon>
        <taxon>Rhizobium</taxon>
    </lineage>
</organism>
<evidence type="ECO:0000256" key="7">
    <source>
        <dbReference type="ARBA" id="ARBA00022989"/>
    </source>
</evidence>
<sequence length="441" mass="47076">MSEIVSQGVSGLAATARPARRDIGLKRRYAAERRFRAYGVAAISFGLIFLFVLLGSVISKGYTAFVQTTITLPIEFSAQVIDPTNQRASNPNVLIAANYPLLARNALAKHLGLETNNRPAMKAVTEMISDSVRVQLRQMVQADPSIVGKTVPVSILASANIDSANKGQIDLTVDQANRKVSDQQVEWMKKLAADGVLTKAFNTGIFFNGASSRPEAAGVGVALIGSAYMMLIVLVLSLPIGVAASIYLEEFAPKNRLTDLIEVNINNLAAVPSIVFGLLGLAVFINFAGFPRSASLVGGLVLTLMTLPTIIIATRAALKAVPPSIRAAALGLGASKMQTVFHHVLPLAMPGILTGTIIGLAHALGETAPLLLIGMVAFVADYPGTPLDPSTALPVQIYMWANEAERAFVERTSGAIIILLLFLLVMNVGAILLRRRFERRW</sequence>
<evidence type="ECO:0000259" key="10">
    <source>
        <dbReference type="PROSITE" id="PS50928"/>
    </source>
</evidence>
<dbReference type="InterPro" id="IPR024573">
    <property type="entry name" value="DUF3333"/>
</dbReference>
<dbReference type="PANTHER" id="PTHR43470">
    <property type="entry name" value="PHOSPHATE TRANSPORT SYSTEM PERMEASE PROTEIN PSTA-RELATED"/>
    <property type="match status" value="1"/>
</dbReference>
<comment type="caution">
    <text evidence="11">The sequence shown here is derived from an EMBL/GenBank/DDBJ whole genome shotgun (WGS) entry which is preliminary data.</text>
</comment>
<dbReference type="Pfam" id="PF00528">
    <property type="entry name" value="BPD_transp_1"/>
    <property type="match status" value="1"/>
</dbReference>
<dbReference type="SUPFAM" id="SSF161098">
    <property type="entry name" value="MetI-like"/>
    <property type="match status" value="1"/>
</dbReference>
<keyword evidence="5 9" id="KW-1003">Cell membrane</keyword>
<feature type="transmembrane region" description="Helical" evidence="9">
    <location>
        <begin position="268"/>
        <end position="290"/>
    </location>
</feature>
<dbReference type="PROSITE" id="PS50928">
    <property type="entry name" value="ABC_TM1"/>
    <property type="match status" value="1"/>
</dbReference>
<accession>A0ABU0IAG5</accession>
<feature type="domain" description="ABC transmembrane type-1" evidence="10">
    <location>
        <begin position="223"/>
        <end position="429"/>
    </location>
</feature>
<evidence type="ECO:0000256" key="4">
    <source>
        <dbReference type="ARBA" id="ARBA00022448"/>
    </source>
</evidence>
<protein>
    <recommendedName>
        <fullName evidence="3 9">Phosphate transport system permease protein PstA</fullName>
    </recommendedName>
</protein>
<feature type="transmembrane region" description="Helical" evidence="9">
    <location>
        <begin position="227"/>
        <end position="248"/>
    </location>
</feature>